<dbReference type="EMBL" id="JAROKS010000020">
    <property type="protein sequence ID" value="KAK1791154.1"/>
    <property type="molecule type" value="Genomic_DNA"/>
</dbReference>
<gene>
    <name evidence="1" type="ORF">P4O66_002182</name>
</gene>
<sequence length="192" mass="21355">MWRGIQAITNYRKTSPSCDSDASLPDALNDFYARFEAQNNVAAEKSIPPQNDQALCLTAAEVRECADQLADVLTDIFSISLSCTIVPICFKTTTIVPVPKKPTVSCLNDYRPIALTSVIMKCFERLAMRHVKTQLPPSLDPLQFTYRSNRSTDNAISTTLHLALTHLEKKGAYVRMLFIDSVQHSAPSFLSI</sequence>
<dbReference type="PANTHER" id="PTHR47510">
    <property type="entry name" value="REVERSE TRANSCRIPTASE DOMAIN-CONTAINING PROTEIN"/>
    <property type="match status" value="1"/>
</dbReference>
<proteinExistence type="predicted"/>
<dbReference type="Proteomes" id="UP001239994">
    <property type="component" value="Unassembled WGS sequence"/>
</dbReference>
<keyword evidence="2" id="KW-1185">Reference proteome</keyword>
<evidence type="ECO:0000313" key="2">
    <source>
        <dbReference type="Proteomes" id="UP001239994"/>
    </source>
</evidence>
<organism evidence="1 2">
    <name type="scientific">Electrophorus voltai</name>
    <dbReference type="NCBI Taxonomy" id="2609070"/>
    <lineage>
        <taxon>Eukaryota</taxon>
        <taxon>Metazoa</taxon>
        <taxon>Chordata</taxon>
        <taxon>Craniata</taxon>
        <taxon>Vertebrata</taxon>
        <taxon>Euteleostomi</taxon>
        <taxon>Actinopterygii</taxon>
        <taxon>Neopterygii</taxon>
        <taxon>Teleostei</taxon>
        <taxon>Ostariophysi</taxon>
        <taxon>Gymnotiformes</taxon>
        <taxon>Gymnotoidei</taxon>
        <taxon>Gymnotidae</taxon>
        <taxon>Electrophorus</taxon>
    </lineage>
</organism>
<protein>
    <recommendedName>
        <fullName evidence="3">Reverse transcriptase domain-containing protein</fullName>
    </recommendedName>
</protein>
<evidence type="ECO:0008006" key="3">
    <source>
        <dbReference type="Google" id="ProtNLM"/>
    </source>
</evidence>
<dbReference type="PANTHER" id="PTHR47510:SF3">
    <property type="entry name" value="ENDO_EXONUCLEASE_PHOSPHATASE DOMAIN-CONTAINING PROTEIN"/>
    <property type="match status" value="1"/>
</dbReference>
<reference evidence="1" key="1">
    <citation type="submission" date="2023-03" db="EMBL/GenBank/DDBJ databases">
        <title>Electrophorus voltai genome.</title>
        <authorList>
            <person name="Bian C."/>
        </authorList>
    </citation>
    <scope>NUCLEOTIDE SEQUENCE</scope>
    <source>
        <strain evidence="1">CB-2022</strain>
        <tissue evidence="1">Muscle</tissue>
    </source>
</reference>
<name>A0AAD8Z411_9TELE</name>
<accession>A0AAD8Z411</accession>
<evidence type="ECO:0000313" key="1">
    <source>
        <dbReference type="EMBL" id="KAK1791154.1"/>
    </source>
</evidence>
<dbReference type="AlphaFoldDB" id="A0AAD8Z411"/>
<comment type="caution">
    <text evidence="1">The sequence shown here is derived from an EMBL/GenBank/DDBJ whole genome shotgun (WGS) entry which is preliminary data.</text>
</comment>